<dbReference type="AlphaFoldDB" id="I4EEB8"/>
<dbReference type="InterPro" id="IPR050172">
    <property type="entry name" value="SsuD_RutA_monooxygenase"/>
</dbReference>
<dbReference type="InterPro" id="IPR036661">
    <property type="entry name" value="Luciferase-like_sf"/>
</dbReference>
<sequence>MKLGLQINDYSWEGEPASLGPTLAEIVRTADGLGFDRIGVADHLWQHPYLGGPEFPELECYTTLGFLAAHTSRAKLHALVSPPIFRYPSVLVKIVTTLDVLSGGRAWLGVGAGDYEEEARGMGFPYPPLRERFEMLEETLQICLQMWRGDEQPYHGRHYQLERPINRPHSLTQPHPPILIGGSGEKTLRLVARYADACNLRLGPEIPLKLDSLRRYCEAEGRDYNAIEKTCMFAFDPGEDGSNTGELIEGLRRLAGLGIQTVIGVVPHLDWITPLEITGREVIPAVADF</sequence>
<evidence type="ECO:0000313" key="7">
    <source>
        <dbReference type="Proteomes" id="UP000004221"/>
    </source>
</evidence>
<dbReference type="InterPro" id="IPR019952">
    <property type="entry name" value="F420_OxRdatse_Rv1855c_pred"/>
</dbReference>
<evidence type="ECO:0000256" key="3">
    <source>
        <dbReference type="ARBA" id="ARBA00023002"/>
    </source>
</evidence>
<evidence type="ECO:0000256" key="2">
    <source>
        <dbReference type="ARBA" id="ARBA00022643"/>
    </source>
</evidence>
<dbReference type="RefSeq" id="WP_008475721.1">
    <property type="nucleotide sequence ID" value="NZ_CAGS01000087.1"/>
</dbReference>
<dbReference type="GO" id="GO:0008726">
    <property type="term" value="F:alkanesulfonate monooxygenase activity"/>
    <property type="evidence" value="ECO:0007669"/>
    <property type="project" value="TreeGrafter"/>
</dbReference>
<dbReference type="Pfam" id="PF00296">
    <property type="entry name" value="Bac_luciferase"/>
    <property type="match status" value="1"/>
</dbReference>
<dbReference type="SUPFAM" id="SSF51679">
    <property type="entry name" value="Bacterial luciferase-like"/>
    <property type="match status" value="1"/>
</dbReference>
<reference evidence="6 7" key="1">
    <citation type="journal article" date="2012" name="ISME J.">
        <title>Nitrification expanded: discovery, physiology and genomics of a nitrite-oxidizing bacterium from the phylum Chloroflexi.</title>
        <authorList>
            <person name="Sorokin D.Y."/>
            <person name="Lucker S."/>
            <person name="Vejmelkova D."/>
            <person name="Kostrikina N.A."/>
            <person name="Kleerebezem R."/>
            <person name="Rijpstra W.I."/>
            <person name="Damste J.S."/>
            <person name="Le Paslier D."/>
            <person name="Muyzer G."/>
            <person name="Wagner M."/>
            <person name="van Loosdrecht M.C."/>
            <person name="Daims H."/>
        </authorList>
    </citation>
    <scope>NUCLEOTIDE SEQUENCE [LARGE SCALE GENOMIC DNA]</scope>
    <source>
        <strain evidence="7">none</strain>
    </source>
</reference>
<dbReference type="Proteomes" id="UP000004221">
    <property type="component" value="Unassembled WGS sequence"/>
</dbReference>
<dbReference type="PANTHER" id="PTHR42847">
    <property type="entry name" value="ALKANESULFONATE MONOOXYGENASE"/>
    <property type="match status" value="1"/>
</dbReference>
<accession>I4EEB8</accession>
<dbReference type="PANTHER" id="PTHR42847:SF4">
    <property type="entry name" value="ALKANESULFONATE MONOOXYGENASE-RELATED"/>
    <property type="match status" value="1"/>
</dbReference>
<gene>
    <name evidence="6" type="ORF">NITHO_1770016</name>
</gene>
<dbReference type="InterPro" id="IPR011251">
    <property type="entry name" value="Luciferase-like_dom"/>
</dbReference>
<dbReference type="Gene3D" id="3.20.20.30">
    <property type="entry name" value="Luciferase-like domain"/>
    <property type="match status" value="1"/>
</dbReference>
<organism evidence="6 7">
    <name type="scientific">Nitrolancea hollandica Lb</name>
    <dbReference type="NCBI Taxonomy" id="1129897"/>
    <lineage>
        <taxon>Bacteria</taxon>
        <taxon>Pseudomonadati</taxon>
        <taxon>Thermomicrobiota</taxon>
        <taxon>Thermomicrobia</taxon>
        <taxon>Sphaerobacterales</taxon>
        <taxon>Sphaerobacterineae</taxon>
        <taxon>Sphaerobacteraceae</taxon>
        <taxon>Nitrolancea</taxon>
    </lineage>
</organism>
<keyword evidence="4" id="KW-0503">Monooxygenase</keyword>
<evidence type="ECO:0000259" key="5">
    <source>
        <dbReference type="Pfam" id="PF00296"/>
    </source>
</evidence>
<dbReference type="OrthoDB" id="143323at2"/>
<dbReference type="EMBL" id="CAGS01000087">
    <property type="protein sequence ID" value="CCF83030.1"/>
    <property type="molecule type" value="Genomic_DNA"/>
</dbReference>
<evidence type="ECO:0000256" key="4">
    <source>
        <dbReference type="ARBA" id="ARBA00023033"/>
    </source>
</evidence>
<evidence type="ECO:0000256" key="1">
    <source>
        <dbReference type="ARBA" id="ARBA00022630"/>
    </source>
</evidence>
<name>I4EEB8_9BACT</name>
<feature type="domain" description="Luciferase-like" evidence="5">
    <location>
        <begin position="23"/>
        <end position="230"/>
    </location>
</feature>
<dbReference type="NCBIfam" id="TIGR03560">
    <property type="entry name" value="F420_Rv1855c"/>
    <property type="match status" value="1"/>
</dbReference>
<keyword evidence="2" id="KW-0288">FMN</keyword>
<keyword evidence="1" id="KW-0285">Flavoprotein</keyword>
<evidence type="ECO:0000313" key="6">
    <source>
        <dbReference type="EMBL" id="CCF83030.1"/>
    </source>
</evidence>
<comment type="caution">
    <text evidence="6">The sequence shown here is derived from an EMBL/GenBank/DDBJ whole genome shotgun (WGS) entry which is preliminary data.</text>
</comment>
<protein>
    <submittedName>
        <fullName evidence="6">Putative F420-dependent oxidoreductase</fullName>
    </submittedName>
</protein>
<dbReference type="GO" id="GO:0046306">
    <property type="term" value="P:alkanesulfonate catabolic process"/>
    <property type="evidence" value="ECO:0007669"/>
    <property type="project" value="TreeGrafter"/>
</dbReference>
<keyword evidence="3" id="KW-0560">Oxidoreductase</keyword>
<proteinExistence type="predicted"/>
<keyword evidence="7" id="KW-1185">Reference proteome</keyword>